<evidence type="ECO:0000313" key="3">
    <source>
        <dbReference type="Proteomes" id="UP000601789"/>
    </source>
</evidence>
<feature type="transmembrane region" description="Helical" evidence="1">
    <location>
        <begin position="246"/>
        <end position="264"/>
    </location>
</feature>
<dbReference type="InterPro" id="IPR007820">
    <property type="entry name" value="AbrB_fam"/>
</dbReference>
<dbReference type="InterPro" id="IPR017516">
    <property type="entry name" value="AbrB_dup"/>
</dbReference>
<organism evidence="2 3">
    <name type="scientific">Aquamicrobium zhengzhouense</name>
    <dbReference type="NCBI Taxonomy" id="2781738"/>
    <lineage>
        <taxon>Bacteria</taxon>
        <taxon>Pseudomonadati</taxon>
        <taxon>Pseudomonadota</taxon>
        <taxon>Alphaproteobacteria</taxon>
        <taxon>Hyphomicrobiales</taxon>
        <taxon>Phyllobacteriaceae</taxon>
        <taxon>Aquamicrobium</taxon>
    </lineage>
</organism>
<protein>
    <submittedName>
        <fullName evidence="2">AbrB family transcriptional regulator</fullName>
    </submittedName>
</protein>
<feature type="transmembrane region" description="Helical" evidence="1">
    <location>
        <begin position="198"/>
        <end position="216"/>
    </location>
</feature>
<feature type="transmembrane region" description="Helical" evidence="1">
    <location>
        <begin position="44"/>
        <end position="62"/>
    </location>
</feature>
<reference evidence="2 3" key="1">
    <citation type="submission" date="2020-10" db="EMBL/GenBank/DDBJ databases">
        <title>Aquamicrobium zhengzhouensis sp. nov., a exopolysaccharide producing bacterium isolated from farmland soil.</title>
        <authorList>
            <person name="Wang X."/>
        </authorList>
    </citation>
    <scope>NUCLEOTIDE SEQUENCE [LARGE SCALE GENOMIC DNA]</scope>
    <source>
        <strain evidence="3">cd-1</strain>
    </source>
</reference>
<proteinExistence type="predicted"/>
<name>A0ABS0SCI4_9HYPH</name>
<comment type="caution">
    <text evidence="2">The sequence shown here is derived from an EMBL/GenBank/DDBJ whole genome shotgun (WGS) entry which is preliminary data.</text>
</comment>
<dbReference type="PIRSF" id="PIRSF038991">
    <property type="entry name" value="Protein_AbrB"/>
    <property type="match status" value="1"/>
</dbReference>
<dbReference type="Proteomes" id="UP000601789">
    <property type="component" value="Unassembled WGS sequence"/>
</dbReference>
<dbReference type="Pfam" id="PF05145">
    <property type="entry name" value="AbrB"/>
    <property type="match status" value="1"/>
</dbReference>
<feature type="transmembrane region" description="Helical" evidence="1">
    <location>
        <begin position="20"/>
        <end position="37"/>
    </location>
</feature>
<gene>
    <name evidence="2" type="ORF">IOD40_10110</name>
</gene>
<dbReference type="EMBL" id="JADGMQ010000006">
    <property type="protein sequence ID" value="MBI1621015.1"/>
    <property type="molecule type" value="Genomic_DNA"/>
</dbReference>
<dbReference type="PANTHER" id="PTHR38457">
    <property type="entry name" value="REGULATOR ABRB-RELATED"/>
    <property type="match status" value="1"/>
</dbReference>
<feature type="transmembrane region" description="Helical" evidence="1">
    <location>
        <begin position="161"/>
        <end position="186"/>
    </location>
</feature>
<feature type="transmembrane region" description="Helical" evidence="1">
    <location>
        <begin position="98"/>
        <end position="117"/>
    </location>
</feature>
<accession>A0ABS0SCI4</accession>
<dbReference type="NCBIfam" id="TIGR03082">
    <property type="entry name" value="Gneg_AbrB_dup"/>
    <property type="match status" value="2"/>
</dbReference>
<sequence length="363" mass="38436">MVTPTESQPGWEPLAAFPKLAQWALLLALSGAFYFFIEWIQMPAAGLIGPMIAGVIAGTHGATIRIPLPVFAASQGVIGILIAATIEPQILGTIAADWPLFLAFTMATLAASTYLGWQISRWRILPGSTAIWGSSPGAASVMVIMADAFGADFRLVAFMQYLRVMLVAAVAAVTAAFIVPGASVTIAEPEFFPRLDPFSFGPTLMLIAAGAFFGKLLRLPSPYFMGVLILSLVAHFGAGVDFQLPPWLLLAGYAGIGWSIGLNFTRPIVRHAARALPQVVGSIVLLLCFCAGIGFLLSQTLGIDFLTAYLATSPGGMDSIAIIAAAAGNVDMSFILAMQMARFFIVMIFGPMIARFLAKTTPE</sequence>
<keyword evidence="3" id="KW-1185">Reference proteome</keyword>
<feature type="transmembrane region" description="Helical" evidence="1">
    <location>
        <begin position="276"/>
        <end position="297"/>
    </location>
</feature>
<dbReference type="PANTHER" id="PTHR38457:SF1">
    <property type="entry name" value="REGULATOR ABRB-RELATED"/>
    <property type="match status" value="1"/>
</dbReference>
<evidence type="ECO:0000256" key="1">
    <source>
        <dbReference type="SAM" id="Phobius"/>
    </source>
</evidence>
<dbReference type="RefSeq" id="WP_198476433.1">
    <property type="nucleotide sequence ID" value="NZ_JADGMQ010000006.1"/>
</dbReference>
<keyword evidence="1" id="KW-0472">Membrane</keyword>
<feature type="transmembrane region" description="Helical" evidence="1">
    <location>
        <begin position="68"/>
        <end position="86"/>
    </location>
</feature>
<keyword evidence="1" id="KW-0812">Transmembrane</keyword>
<feature type="transmembrane region" description="Helical" evidence="1">
    <location>
        <begin position="223"/>
        <end position="240"/>
    </location>
</feature>
<feature type="transmembrane region" description="Helical" evidence="1">
    <location>
        <begin position="129"/>
        <end position="149"/>
    </location>
</feature>
<feature type="transmembrane region" description="Helical" evidence="1">
    <location>
        <begin position="340"/>
        <end position="358"/>
    </location>
</feature>
<evidence type="ECO:0000313" key="2">
    <source>
        <dbReference type="EMBL" id="MBI1621015.1"/>
    </source>
</evidence>
<keyword evidence="1" id="KW-1133">Transmembrane helix</keyword>